<name>A0AAD7D7A7_MYCRO</name>
<accession>A0AAD7D7A7</accession>
<feature type="region of interest" description="Disordered" evidence="1">
    <location>
        <begin position="78"/>
        <end position="144"/>
    </location>
</feature>
<keyword evidence="3" id="KW-1185">Reference proteome</keyword>
<organism evidence="2 3">
    <name type="scientific">Mycena rosella</name>
    <name type="common">Pink bonnet</name>
    <name type="synonym">Agaricus rosellus</name>
    <dbReference type="NCBI Taxonomy" id="1033263"/>
    <lineage>
        <taxon>Eukaryota</taxon>
        <taxon>Fungi</taxon>
        <taxon>Dikarya</taxon>
        <taxon>Basidiomycota</taxon>
        <taxon>Agaricomycotina</taxon>
        <taxon>Agaricomycetes</taxon>
        <taxon>Agaricomycetidae</taxon>
        <taxon>Agaricales</taxon>
        <taxon>Marasmiineae</taxon>
        <taxon>Mycenaceae</taxon>
        <taxon>Mycena</taxon>
    </lineage>
</organism>
<sequence>MPIRDSCLTLALLRLFSTRTHNSTGRTWIRGDICAVLALFIHFSRRSAPFFTAFNRFSRTRRAPSPYNVYIKENRESRVAAHPGRPRTDGMSAGADMWANAPDHPKRGQPVDKRAPWRREGAANAVPKAAASKKEESEEIQRSALSSLPSVYPAPAYHDESRNSRSPLYRRRTLVPLRAYSRFNVIWIPCLFRIAASTPFVREVPQ</sequence>
<dbReference type="SUPFAM" id="SSF47095">
    <property type="entry name" value="HMG-box"/>
    <property type="match status" value="1"/>
</dbReference>
<feature type="compositionally biased region" description="Basic and acidic residues" evidence="1">
    <location>
        <begin position="132"/>
        <end position="141"/>
    </location>
</feature>
<dbReference type="AlphaFoldDB" id="A0AAD7D7A7"/>
<dbReference type="Gene3D" id="1.10.30.10">
    <property type="entry name" value="High mobility group box domain"/>
    <property type="match status" value="1"/>
</dbReference>
<proteinExistence type="predicted"/>
<dbReference type="InterPro" id="IPR036910">
    <property type="entry name" value="HMG_box_dom_sf"/>
</dbReference>
<evidence type="ECO:0000313" key="2">
    <source>
        <dbReference type="EMBL" id="KAJ7683103.1"/>
    </source>
</evidence>
<gene>
    <name evidence="2" type="ORF">B0H17DRAFT_1205341</name>
</gene>
<dbReference type="Proteomes" id="UP001221757">
    <property type="component" value="Unassembled WGS sequence"/>
</dbReference>
<reference evidence="2" key="1">
    <citation type="submission" date="2023-03" db="EMBL/GenBank/DDBJ databases">
        <title>Massive genome expansion in bonnet fungi (Mycena s.s.) driven by repeated elements and novel gene families across ecological guilds.</title>
        <authorList>
            <consortium name="Lawrence Berkeley National Laboratory"/>
            <person name="Harder C.B."/>
            <person name="Miyauchi S."/>
            <person name="Viragh M."/>
            <person name="Kuo A."/>
            <person name="Thoen E."/>
            <person name="Andreopoulos B."/>
            <person name="Lu D."/>
            <person name="Skrede I."/>
            <person name="Drula E."/>
            <person name="Henrissat B."/>
            <person name="Morin E."/>
            <person name="Kohler A."/>
            <person name="Barry K."/>
            <person name="LaButti K."/>
            <person name="Morin E."/>
            <person name="Salamov A."/>
            <person name="Lipzen A."/>
            <person name="Mereny Z."/>
            <person name="Hegedus B."/>
            <person name="Baldrian P."/>
            <person name="Stursova M."/>
            <person name="Weitz H."/>
            <person name="Taylor A."/>
            <person name="Grigoriev I.V."/>
            <person name="Nagy L.G."/>
            <person name="Martin F."/>
            <person name="Kauserud H."/>
        </authorList>
    </citation>
    <scope>NUCLEOTIDE SEQUENCE</scope>
    <source>
        <strain evidence="2">CBHHK067</strain>
    </source>
</reference>
<feature type="compositionally biased region" description="Basic and acidic residues" evidence="1">
    <location>
        <begin position="103"/>
        <end position="121"/>
    </location>
</feature>
<dbReference type="CDD" id="cd00084">
    <property type="entry name" value="HMG-box_SF"/>
    <property type="match status" value="1"/>
</dbReference>
<evidence type="ECO:0000256" key="1">
    <source>
        <dbReference type="SAM" id="MobiDB-lite"/>
    </source>
</evidence>
<dbReference type="EMBL" id="JARKIE010000111">
    <property type="protein sequence ID" value="KAJ7683103.1"/>
    <property type="molecule type" value="Genomic_DNA"/>
</dbReference>
<evidence type="ECO:0000313" key="3">
    <source>
        <dbReference type="Proteomes" id="UP001221757"/>
    </source>
</evidence>
<protein>
    <submittedName>
        <fullName evidence="2">Uncharacterized protein</fullName>
    </submittedName>
</protein>
<comment type="caution">
    <text evidence="2">The sequence shown here is derived from an EMBL/GenBank/DDBJ whole genome shotgun (WGS) entry which is preliminary data.</text>
</comment>